<reference evidence="1" key="1">
    <citation type="submission" date="2021-01" db="EMBL/GenBank/DDBJ databases">
        <authorList>
            <consortium name="Genoscope - CEA"/>
            <person name="William W."/>
        </authorList>
    </citation>
    <scope>NUCLEOTIDE SEQUENCE</scope>
</reference>
<dbReference type="Proteomes" id="UP000688137">
    <property type="component" value="Unassembled WGS sequence"/>
</dbReference>
<dbReference type="EMBL" id="CAJJDM010000064">
    <property type="protein sequence ID" value="CAD8080396.1"/>
    <property type="molecule type" value="Genomic_DNA"/>
</dbReference>
<comment type="caution">
    <text evidence="1">The sequence shown here is derived from an EMBL/GenBank/DDBJ whole genome shotgun (WGS) entry which is preliminary data.</text>
</comment>
<name>A0A8S1MSZ2_PARPR</name>
<keyword evidence="2" id="KW-1185">Reference proteome</keyword>
<proteinExistence type="predicted"/>
<gene>
    <name evidence="1" type="ORF">PPRIM_AZ9-3.1.T0630241</name>
</gene>
<evidence type="ECO:0000313" key="2">
    <source>
        <dbReference type="Proteomes" id="UP000688137"/>
    </source>
</evidence>
<organism evidence="1 2">
    <name type="scientific">Paramecium primaurelia</name>
    <dbReference type="NCBI Taxonomy" id="5886"/>
    <lineage>
        <taxon>Eukaryota</taxon>
        <taxon>Sar</taxon>
        <taxon>Alveolata</taxon>
        <taxon>Ciliophora</taxon>
        <taxon>Intramacronucleata</taxon>
        <taxon>Oligohymenophorea</taxon>
        <taxon>Peniculida</taxon>
        <taxon>Parameciidae</taxon>
        <taxon>Paramecium</taxon>
    </lineage>
</organism>
<sequence>MGFLLHINRRIQNAQGKKNTLVVLIKYHLNIIGCI</sequence>
<accession>A0A8S1MSZ2</accession>
<protein>
    <submittedName>
        <fullName evidence="1">Uncharacterized protein</fullName>
    </submittedName>
</protein>
<dbReference type="AlphaFoldDB" id="A0A8S1MSZ2"/>
<evidence type="ECO:0000313" key="1">
    <source>
        <dbReference type="EMBL" id="CAD8080396.1"/>
    </source>
</evidence>